<evidence type="ECO:0000313" key="3">
    <source>
        <dbReference type="Proteomes" id="UP000295341"/>
    </source>
</evidence>
<dbReference type="EMBL" id="SOBT01000008">
    <property type="protein sequence ID" value="TDU32722.1"/>
    <property type="molecule type" value="Genomic_DNA"/>
</dbReference>
<reference evidence="2 3" key="1">
    <citation type="submission" date="2019-03" db="EMBL/GenBank/DDBJ databases">
        <title>Genomic Encyclopedia of Type Strains, Phase IV (KMG-IV): sequencing the most valuable type-strain genomes for metagenomic binning, comparative biology and taxonomic classification.</title>
        <authorList>
            <person name="Goeker M."/>
        </authorList>
    </citation>
    <scope>NUCLEOTIDE SEQUENCE [LARGE SCALE GENOMIC DNA]</scope>
    <source>
        <strain evidence="2 3">DSM 26377</strain>
    </source>
</reference>
<keyword evidence="1" id="KW-0732">Signal</keyword>
<dbReference type="OrthoDB" id="5592079at2"/>
<feature type="chain" id="PRO_5030099633" description="Transglutaminase superfamily protein" evidence="1">
    <location>
        <begin position="33"/>
        <end position="313"/>
    </location>
</feature>
<evidence type="ECO:0008006" key="4">
    <source>
        <dbReference type="Google" id="ProtNLM"/>
    </source>
</evidence>
<dbReference type="Proteomes" id="UP000295341">
    <property type="component" value="Unassembled WGS sequence"/>
</dbReference>
<keyword evidence="3" id="KW-1185">Reference proteome</keyword>
<gene>
    <name evidence="2" type="ORF">DFR24_2122</name>
</gene>
<sequence length="313" mass="34278">MSIPSKPSALPFHRIARALLATFAILSTPSHAHETVLPQLPGMTMNSLNGVPQARYVRTSDRDGQLRVTADFADHDGEALRLSFSMHPEASLASMQAFGFKQAELTAMHQACMRDANCSPAEFDQRMKRYYREHALRAREIPGKPTRLSVDIPTVVRRNRAQVQPLVAALRQLGSERGLETEGLMAAATALVQGGLAYRAPAALEDGRETLGFYTPPRALEKGYGDCDTKSALLAAIFANLGEERIIGVGVPNHYLLGVARQPRDGEMSVEYRGEPYVLIEAAGPAQRRLGDVSKQTRVAFAEGQEIRIDPIF</sequence>
<evidence type="ECO:0000313" key="2">
    <source>
        <dbReference type="EMBL" id="TDU32722.1"/>
    </source>
</evidence>
<dbReference type="AlphaFoldDB" id="A0A4R7PG10"/>
<comment type="caution">
    <text evidence="2">The sequence shown here is derived from an EMBL/GenBank/DDBJ whole genome shotgun (WGS) entry which is preliminary data.</text>
</comment>
<feature type="signal peptide" evidence="1">
    <location>
        <begin position="1"/>
        <end position="32"/>
    </location>
</feature>
<evidence type="ECO:0000256" key="1">
    <source>
        <dbReference type="SAM" id="SignalP"/>
    </source>
</evidence>
<dbReference type="RefSeq" id="WP_133881204.1">
    <property type="nucleotide sequence ID" value="NZ_MWIN01000001.1"/>
</dbReference>
<organism evidence="2 3">
    <name type="scientific">Panacagrimonas perspica</name>
    <dbReference type="NCBI Taxonomy" id="381431"/>
    <lineage>
        <taxon>Bacteria</taxon>
        <taxon>Pseudomonadati</taxon>
        <taxon>Pseudomonadota</taxon>
        <taxon>Gammaproteobacteria</taxon>
        <taxon>Nevskiales</taxon>
        <taxon>Nevskiaceae</taxon>
        <taxon>Panacagrimonas</taxon>
    </lineage>
</organism>
<accession>A0A4R7PG10</accession>
<proteinExistence type="predicted"/>
<name>A0A4R7PG10_9GAMM</name>
<protein>
    <recommendedName>
        <fullName evidence="4">Transglutaminase superfamily protein</fullName>
    </recommendedName>
</protein>